<evidence type="ECO:0000313" key="2">
    <source>
        <dbReference type="Proteomes" id="UP001500393"/>
    </source>
</evidence>
<name>A0ABN2CV29_9ACTN</name>
<sequence length="175" mass="19561">MGLPWVWQATAEEVAAEYPCDRYVEGAVASCLRAVDSAADAETVFRWYCQLRVAPYSYDSLDNWGKPSPRTLTPGLDELEVGQSVMTIFRLVDFTPGRQLTLRLRNPASRRLYGDIAVSYTVTPRPGGSRLVVKLVIPAEVGAIRRRLLAWGDLLMMRKQLITLSTLAEQTSRKA</sequence>
<keyword evidence="2" id="KW-1185">Reference proteome</keyword>
<accession>A0ABN2CV29</accession>
<reference evidence="1 2" key="1">
    <citation type="journal article" date="2019" name="Int. J. Syst. Evol. Microbiol.">
        <title>The Global Catalogue of Microorganisms (GCM) 10K type strain sequencing project: providing services to taxonomists for standard genome sequencing and annotation.</title>
        <authorList>
            <consortium name="The Broad Institute Genomics Platform"/>
            <consortium name="The Broad Institute Genome Sequencing Center for Infectious Disease"/>
            <person name="Wu L."/>
            <person name="Ma J."/>
        </authorList>
    </citation>
    <scope>NUCLEOTIDE SEQUENCE [LARGE SCALE GENOMIC DNA]</scope>
    <source>
        <strain evidence="1 2">JCM 14969</strain>
    </source>
</reference>
<comment type="caution">
    <text evidence="1">The sequence shown here is derived from an EMBL/GenBank/DDBJ whole genome shotgun (WGS) entry which is preliminary data.</text>
</comment>
<evidence type="ECO:0000313" key="1">
    <source>
        <dbReference type="EMBL" id="GAA1563219.1"/>
    </source>
</evidence>
<gene>
    <name evidence="1" type="ORF">GCM10009789_15350</name>
</gene>
<dbReference type="EMBL" id="BAAAOS010000017">
    <property type="protein sequence ID" value="GAA1563219.1"/>
    <property type="molecule type" value="Genomic_DNA"/>
</dbReference>
<organism evidence="1 2">
    <name type="scientific">Kribbella sancticallisti</name>
    <dbReference type="NCBI Taxonomy" id="460087"/>
    <lineage>
        <taxon>Bacteria</taxon>
        <taxon>Bacillati</taxon>
        <taxon>Actinomycetota</taxon>
        <taxon>Actinomycetes</taxon>
        <taxon>Propionibacteriales</taxon>
        <taxon>Kribbellaceae</taxon>
        <taxon>Kribbella</taxon>
    </lineage>
</organism>
<evidence type="ECO:0008006" key="3">
    <source>
        <dbReference type="Google" id="ProtNLM"/>
    </source>
</evidence>
<dbReference type="Proteomes" id="UP001500393">
    <property type="component" value="Unassembled WGS sequence"/>
</dbReference>
<dbReference type="SUPFAM" id="SSF55961">
    <property type="entry name" value="Bet v1-like"/>
    <property type="match status" value="1"/>
</dbReference>
<protein>
    <recommendedName>
        <fullName evidence="3">Polyketide cyclase / dehydrase and lipid transport</fullName>
    </recommendedName>
</protein>
<proteinExistence type="predicted"/>
<dbReference type="RefSeq" id="WP_344211296.1">
    <property type="nucleotide sequence ID" value="NZ_BAAAOS010000017.1"/>
</dbReference>